<name>A0A1G2BXX8_9BACT</name>
<accession>A0A1G2BXX8</accession>
<dbReference type="InterPro" id="IPR040727">
    <property type="entry name" value="NAPRTase_N"/>
</dbReference>
<feature type="domain" description="Nicotinate phosphoribosyltransferase N-terminal" evidence="10">
    <location>
        <begin position="1"/>
        <end position="116"/>
    </location>
</feature>
<gene>
    <name evidence="12" type="ORF">A3H70_01555</name>
</gene>
<dbReference type="NCBIfam" id="NF009131">
    <property type="entry name" value="PRK12484.1"/>
    <property type="match status" value="1"/>
</dbReference>
<comment type="PTM">
    <text evidence="9">Transiently phosphorylated on a His residue during the reaction cycle. Phosphorylation strongly increases the affinity for substrates and increases the rate of nicotinate D-ribonucleotide production. Dephosphorylation regenerates the low-affinity form of the enzyme, leading to product release.</text>
</comment>
<dbReference type="PANTHER" id="PTHR11098:SF1">
    <property type="entry name" value="NICOTINATE PHOSPHORIBOSYLTRANSFERASE"/>
    <property type="match status" value="1"/>
</dbReference>
<dbReference type="STRING" id="1798553.A3H70_01555"/>
<dbReference type="InterPro" id="IPR007229">
    <property type="entry name" value="Nic_PRibTrfase-Fam"/>
</dbReference>
<evidence type="ECO:0000259" key="10">
    <source>
        <dbReference type="Pfam" id="PF17767"/>
    </source>
</evidence>
<evidence type="ECO:0000313" key="13">
    <source>
        <dbReference type="Proteomes" id="UP000178109"/>
    </source>
</evidence>
<comment type="pathway">
    <text evidence="1 9">Cofactor biosynthesis; NAD(+) biosynthesis; nicotinate D-ribonucleotide from nicotinate: step 1/1.</text>
</comment>
<evidence type="ECO:0000256" key="1">
    <source>
        <dbReference type="ARBA" id="ARBA00004952"/>
    </source>
</evidence>
<evidence type="ECO:0000256" key="8">
    <source>
        <dbReference type="ARBA" id="ARBA00048668"/>
    </source>
</evidence>
<dbReference type="SUPFAM" id="SSF51690">
    <property type="entry name" value="Nicotinate/Quinolinate PRTase C-terminal domain-like"/>
    <property type="match status" value="1"/>
</dbReference>
<keyword evidence="4" id="KW-0597">Phosphoprotein</keyword>
<dbReference type="InterPro" id="IPR041619">
    <property type="entry name" value="NAPRTase_C"/>
</dbReference>
<dbReference type="EMBL" id="MHKO01000002">
    <property type="protein sequence ID" value="OGY93190.1"/>
    <property type="molecule type" value="Genomic_DNA"/>
</dbReference>
<dbReference type="InterPro" id="IPR006405">
    <property type="entry name" value="Nic_PRibTrfase_pncB"/>
</dbReference>
<dbReference type="Pfam" id="PF17956">
    <property type="entry name" value="NAPRTase_C"/>
    <property type="match status" value="1"/>
</dbReference>
<evidence type="ECO:0000256" key="4">
    <source>
        <dbReference type="ARBA" id="ARBA00022553"/>
    </source>
</evidence>
<evidence type="ECO:0000256" key="2">
    <source>
        <dbReference type="ARBA" id="ARBA00010897"/>
    </source>
</evidence>
<dbReference type="AlphaFoldDB" id="A0A1G2BXX8"/>
<dbReference type="Gene3D" id="3.20.140.10">
    <property type="entry name" value="nicotinate phosphoribosyltransferase"/>
    <property type="match status" value="1"/>
</dbReference>
<keyword evidence="5 9" id="KW-0436">Ligase</keyword>
<dbReference type="PANTHER" id="PTHR11098">
    <property type="entry name" value="NICOTINATE PHOSPHORIBOSYLTRANSFERASE"/>
    <property type="match status" value="1"/>
</dbReference>
<dbReference type="GO" id="GO:0005829">
    <property type="term" value="C:cytosol"/>
    <property type="evidence" value="ECO:0007669"/>
    <property type="project" value="TreeGrafter"/>
</dbReference>
<feature type="domain" description="Nicotinate phosphoribosyltransferase C-terminal" evidence="11">
    <location>
        <begin position="375"/>
        <end position="430"/>
    </location>
</feature>
<organism evidence="12 13">
    <name type="scientific">Candidatus Komeilibacteria bacterium RIFCSPLOWO2_02_FULL_48_11</name>
    <dbReference type="NCBI Taxonomy" id="1798553"/>
    <lineage>
        <taxon>Bacteria</taxon>
        <taxon>Candidatus Komeiliibacteriota</taxon>
    </lineage>
</organism>
<dbReference type="UniPathway" id="UPA00253">
    <property type="reaction ID" value="UER00457"/>
</dbReference>
<comment type="function">
    <text evidence="9">Catalyzes the first step in the biosynthesis of NAD from nicotinic acid, the ATP-dependent synthesis of beta-nicotinate D-ribonucleotide from nicotinate and 5-phospho-D-ribose 1-phosphate.</text>
</comment>
<dbReference type="SUPFAM" id="SSF54675">
    <property type="entry name" value="Nicotinate/Quinolinate PRTase N-terminal domain-like"/>
    <property type="match status" value="1"/>
</dbReference>
<evidence type="ECO:0000313" key="12">
    <source>
        <dbReference type="EMBL" id="OGY93190.1"/>
    </source>
</evidence>
<dbReference type="Proteomes" id="UP000178109">
    <property type="component" value="Unassembled WGS sequence"/>
</dbReference>
<dbReference type="EC" id="6.3.4.21" evidence="3 9"/>
<keyword evidence="7 9" id="KW-0808">Transferase</keyword>
<evidence type="ECO:0000256" key="7">
    <source>
        <dbReference type="ARBA" id="ARBA00022679"/>
    </source>
</evidence>
<reference evidence="12 13" key="1">
    <citation type="journal article" date="2016" name="Nat. Commun.">
        <title>Thousands of microbial genomes shed light on interconnected biogeochemical processes in an aquifer system.</title>
        <authorList>
            <person name="Anantharaman K."/>
            <person name="Brown C.T."/>
            <person name="Hug L.A."/>
            <person name="Sharon I."/>
            <person name="Castelle C.J."/>
            <person name="Probst A.J."/>
            <person name="Thomas B.C."/>
            <person name="Singh A."/>
            <person name="Wilkins M.J."/>
            <person name="Karaoz U."/>
            <person name="Brodie E.L."/>
            <person name="Williams K.H."/>
            <person name="Hubbard S.S."/>
            <person name="Banfield J.F."/>
        </authorList>
    </citation>
    <scope>NUCLEOTIDE SEQUENCE [LARGE SCALE GENOMIC DNA]</scope>
</reference>
<comment type="catalytic activity">
    <reaction evidence="8 9">
        <text>5-phospho-alpha-D-ribose 1-diphosphate + nicotinate + ATP + H2O = nicotinate beta-D-ribonucleotide + ADP + phosphate + diphosphate</text>
        <dbReference type="Rhea" id="RHEA:36163"/>
        <dbReference type="ChEBI" id="CHEBI:15377"/>
        <dbReference type="ChEBI" id="CHEBI:30616"/>
        <dbReference type="ChEBI" id="CHEBI:32544"/>
        <dbReference type="ChEBI" id="CHEBI:33019"/>
        <dbReference type="ChEBI" id="CHEBI:43474"/>
        <dbReference type="ChEBI" id="CHEBI:57502"/>
        <dbReference type="ChEBI" id="CHEBI:58017"/>
        <dbReference type="ChEBI" id="CHEBI:456216"/>
        <dbReference type="EC" id="6.3.4.21"/>
    </reaction>
</comment>
<dbReference type="InterPro" id="IPR036068">
    <property type="entry name" value="Nicotinate_pribotase-like_C"/>
</dbReference>
<sequence length="439" mass="49973">MWKAWYRAGLEEVTATYDLLIRDMPDNRNFLVFTGLEEVLTDLLNWKFTDDDIERLIQAKLIDEEMAQKLKIFKFEGDVLAMKEGSVFFPGEPVMRLTGPLWQLELLYLYIVNAISSNTIFSSKCVRSILVAQGKIVVLPTTRAQGFESGFKCMRSLYIVGGSPSSSQLAFWRKYGLTLPKKILNALTHAFIKSFDSELEAMRSFTHTFSDDEAVILVDTYNFKNGVNNFITVAKELKEKGGKIAMMYIDSGNLVQRSKYARKELDKNGLHDIKILLSGNIEEKMIEKMLKSGAMCDGFLVVTELISSPDAPKLEVVYKLAEIQKGQDIRPVMKLSKGKKSYPAKKQVFRLRDEQGIMVEDVIGLENEKINGQLLLEEFVSNGKLINYLPPLEEIRSYCKKEIDGLPSYLKILRKSKNYPVNYSEALSKLSAETEKKMH</sequence>
<evidence type="ECO:0000256" key="9">
    <source>
        <dbReference type="RuleBase" id="RU365100"/>
    </source>
</evidence>
<evidence type="ECO:0000256" key="3">
    <source>
        <dbReference type="ARBA" id="ARBA00013236"/>
    </source>
</evidence>
<dbReference type="GO" id="GO:0016757">
    <property type="term" value="F:glycosyltransferase activity"/>
    <property type="evidence" value="ECO:0007669"/>
    <property type="project" value="UniProtKB-KW"/>
</dbReference>
<dbReference type="PIRSF" id="PIRSF000484">
    <property type="entry name" value="NAPRT"/>
    <property type="match status" value="1"/>
</dbReference>
<protein>
    <recommendedName>
        <fullName evidence="3 9">Nicotinate phosphoribosyltransferase</fullName>
        <ecNumber evidence="3 9">6.3.4.21</ecNumber>
    </recommendedName>
</protein>
<dbReference type="GO" id="GO:0034355">
    <property type="term" value="P:NAD+ biosynthetic process via the salvage pathway"/>
    <property type="evidence" value="ECO:0007669"/>
    <property type="project" value="TreeGrafter"/>
</dbReference>
<evidence type="ECO:0000256" key="5">
    <source>
        <dbReference type="ARBA" id="ARBA00022598"/>
    </source>
</evidence>
<comment type="caution">
    <text evidence="12">The sequence shown here is derived from an EMBL/GenBank/DDBJ whole genome shotgun (WGS) entry which is preliminary data.</text>
</comment>
<dbReference type="Gene3D" id="3.20.20.70">
    <property type="entry name" value="Aldolase class I"/>
    <property type="match status" value="1"/>
</dbReference>
<dbReference type="GO" id="GO:0004516">
    <property type="term" value="F:nicotinate phosphoribosyltransferase activity"/>
    <property type="evidence" value="ECO:0007669"/>
    <property type="project" value="UniProtKB-UniRule"/>
</dbReference>
<keyword evidence="6 9" id="KW-0662">Pyridine nucleotide biosynthesis</keyword>
<proteinExistence type="inferred from homology"/>
<evidence type="ECO:0000259" key="11">
    <source>
        <dbReference type="Pfam" id="PF17956"/>
    </source>
</evidence>
<evidence type="ECO:0000256" key="6">
    <source>
        <dbReference type="ARBA" id="ARBA00022642"/>
    </source>
</evidence>
<dbReference type="NCBIfam" id="TIGR01513">
    <property type="entry name" value="NAPRTase_put"/>
    <property type="match status" value="1"/>
</dbReference>
<comment type="similarity">
    <text evidence="2 9">Belongs to the NAPRTase family.</text>
</comment>
<keyword evidence="12" id="KW-0328">Glycosyltransferase</keyword>
<dbReference type="Pfam" id="PF17767">
    <property type="entry name" value="NAPRTase_N"/>
    <property type="match status" value="1"/>
</dbReference>
<dbReference type="InterPro" id="IPR013785">
    <property type="entry name" value="Aldolase_TIM"/>
</dbReference>